<gene>
    <name evidence="2" type="ORF">EV356DRAFT_487189</name>
</gene>
<dbReference type="AlphaFoldDB" id="A0A6A6H5J1"/>
<feature type="compositionally biased region" description="Basic and acidic residues" evidence="1">
    <location>
        <begin position="951"/>
        <end position="966"/>
    </location>
</feature>
<evidence type="ECO:0000313" key="3">
    <source>
        <dbReference type="Proteomes" id="UP000800092"/>
    </source>
</evidence>
<feature type="region of interest" description="Disordered" evidence="1">
    <location>
        <begin position="434"/>
        <end position="463"/>
    </location>
</feature>
<accession>A0A6A6H5J1</accession>
<name>A0A6A6H5J1_VIRVR</name>
<feature type="region of interest" description="Disordered" evidence="1">
    <location>
        <begin position="1"/>
        <end position="21"/>
    </location>
</feature>
<feature type="compositionally biased region" description="Low complexity" evidence="1">
    <location>
        <begin position="705"/>
        <end position="724"/>
    </location>
</feature>
<dbReference type="Proteomes" id="UP000800092">
    <property type="component" value="Unassembled WGS sequence"/>
</dbReference>
<proteinExistence type="predicted"/>
<organism evidence="2 3">
    <name type="scientific">Viridothelium virens</name>
    <name type="common">Speckled blister lichen</name>
    <name type="synonym">Trypethelium virens</name>
    <dbReference type="NCBI Taxonomy" id="1048519"/>
    <lineage>
        <taxon>Eukaryota</taxon>
        <taxon>Fungi</taxon>
        <taxon>Dikarya</taxon>
        <taxon>Ascomycota</taxon>
        <taxon>Pezizomycotina</taxon>
        <taxon>Dothideomycetes</taxon>
        <taxon>Dothideomycetes incertae sedis</taxon>
        <taxon>Trypetheliales</taxon>
        <taxon>Trypetheliaceae</taxon>
        <taxon>Viridothelium</taxon>
    </lineage>
</organism>
<protein>
    <submittedName>
        <fullName evidence="2">Uncharacterized protein</fullName>
    </submittedName>
</protein>
<feature type="compositionally biased region" description="Low complexity" evidence="1">
    <location>
        <begin position="537"/>
        <end position="546"/>
    </location>
</feature>
<dbReference type="EMBL" id="ML991808">
    <property type="protein sequence ID" value="KAF2233255.1"/>
    <property type="molecule type" value="Genomic_DNA"/>
</dbReference>
<feature type="region of interest" description="Disordered" evidence="1">
    <location>
        <begin position="822"/>
        <end position="847"/>
    </location>
</feature>
<feature type="region of interest" description="Disordered" evidence="1">
    <location>
        <begin position="687"/>
        <end position="737"/>
    </location>
</feature>
<evidence type="ECO:0000256" key="1">
    <source>
        <dbReference type="SAM" id="MobiDB-lite"/>
    </source>
</evidence>
<keyword evidence="3" id="KW-1185">Reference proteome</keyword>
<reference evidence="2" key="1">
    <citation type="journal article" date="2020" name="Stud. Mycol.">
        <title>101 Dothideomycetes genomes: a test case for predicting lifestyles and emergence of pathogens.</title>
        <authorList>
            <person name="Haridas S."/>
            <person name="Albert R."/>
            <person name="Binder M."/>
            <person name="Bloem J."/>
            <person name="Labutti K."/>
            <person name="Salamov A."/>
            <person name="Andreopoulos B."/>
            <person name="Baker S."/>
            <person name="Barry K."/>
            <person name="Bills G."/>
            <person name="Bluhm B."/>
            <person name="Cannon C."/>
            <person name="Castanera R."/>
            <person name="Culley D."/>
            <person name="Daum C."/>
            <person name="Ezra D."/>
            <person name="Gonzalez J."/>
            <person name="Henrissat B."/>
            <person name="Kuo A."/>
            <person name="Liang C."/>
            <person name="Lipzen A."/>
            <person name="Lutzoni F."/>
            <person name="Magnuson J."/>
            <person name="Mondo S."/>
            <person name="Nolan M."/>
            <person name="Ohm R."/>
            <person name="Pangilinan J."/>
            <person name="Park H.-J."/>
            <person name="Ramirez L."/>
            <person name="Alfaro M."/>
            <person name="Sun H."/>
            <person name="Tritt A."/>
            <person name="Yoshinaga Y."/>
            <person name="Zwiers L.-H."/>
            <person name="Turgeon B."/>
            <person name="Goodwin S."/>
            <person name="Spatafora J."/>
            <person name="Crous P."/>
            <person name="Grigoriev I."/>
        </authorList>
    </citation>
    <scope>NUCLEOTIDE SEQUENCE</scope>
    <source>
        <strain evidence="2">Tuck. ex Michener</strain>
    </source>
</reference>
<feature type="region of interest" description="Disordered" evidence="1">
    <location>
        <begin position="940"/>
        <end position="989"/>
    </location>
</feature>
<evidence type="ECO:0000313" key="2">
    <source>
        <dbReference type="EMBL" id="KAF2233255.1"/>
    </source>
</evidence>
<feature type="compositionally biased region" description="Low complexity" evidence="1">
    <location>
        <begin position="445"/>
        <end position="456"/>
    </location>
</feature>
<feature type="region of interest" description="Disordered" evidence="1">
    <location>
        <begin position="526"/>
        <end position="546"/>
    </location>
</feature>
<sequence length="1008" mass="110716">MAGTVSALQTEGDRVSDSGCSSSISLEAIDEEIGPRNLSTFERIVSSYPPILESLVLQLPTPSLIDLYHTSKHLRSFFAEYPLAWRSLSFRLPQPAVTIASPGNDSPDGRGHKSKQNAMDDLLLQIVVPFGTRLKNLDLCNTAINGVSLMSMVLPQTKSTLQHLSVRGCKNVSIKYHILPFLQIHLQRPGKMSRAKNNGYALQSLYTYRCRHHRRRAYLPSSLLRRDSDSEPTHELIEICHQLGIWTDTAWCPTPGPRCFRRRDYYTGRAAPGTTEVWVPFDRLWRSSNRIGPNEEEAHNITAGKLWEEEEGYAGEALGTADQRGEGKETPAHGRRTHQVFVEGIKCDQCAAEIQERCEQCSVKMHCMGCRKTLCASCAFDRPLPRKQRSKLRQTSHEAVGLDTNVVNMVQSGEAPFWWAPGVTRSPNQIHEAAHEVDGSDSDSDTSSNSASTNGATQPATLPPPKLNMHWCCLEPVFSGGGGVAFIGPNVAGPGSDAIRATPLPPSSEFMDSDFLPSILGHSPDPRRAFSPYPPQSNSSSSSCSSTASSSSSLQISYMPSLPAPLDAEPAILPYLQQQSLDLSAVTCPRSLCTDCYRSFRWKIPCRACRRPICREHDLRALKVRKCGYRDMRTERDWVRDHERQRRRMEVRRARFNREDWTENRSGLSGNNWVDWDAIQLKASNLDSSSHAPMMESSRSTQRALSPLPYSSSRPRSLSLGGRRTAPTQPVPGHPQHPVQWQGCGEFFCQQFRPPGDSRPRCTASMNQCVDCGVLVCQHCRTDSLPCPCQPCTARYHCPSCALLPAARTACRLREEQEAQRAETAQAQRDADGGDDNEGNQGKQKRNEQALMAIAADEDGLQEMRVSASGSGSDTGSDVVLPGFPGLWMGAGGGGKIVNGIPEGLMWTFGFCPGGEGAVMQVVSEWEERVEGRIWKHAGNRGKVGKAGQSSKKDVVVGVSQDERSGGESSGDAEISSVDQGADPGLDEEEVDLALGVGEFFTFLESAA</sequence>
<dbReference type="OrthoDB" id="3903581at2759"/>
<feature type="compositionally biased region" description="Polar residues" evidence="1">
    <location>
        <begin position="687"/>
        <end position="704"/>
    </location>
</feature>